<protein>
    <submittedName>
        <fullName evidence="1">Uncharacterized protein</fullName>
    </submittedName>
</protein>
<dbReference type="AlphaFoldDB" id="A0AAV6W142"/>
<comment type="caution">
    <text evidence="1">The sequence shown here is derived from an EMBL/GenBank/DDBJ whole genome shotgun (WGS) entry which is preliminary data.</text>
</comment>
<dbReference type="Proteomes" id="UP000827092">
    <property type="component" value="Unassembled WGS sequence"/>
</dbReference>
<organism evidence="1 2">
    <name type="scientific">Oedothorax gibbosus</name>
    <dbReference type="NCBI Taxonomy" id="931172"/>
    <lineage>
        <taxon>Eukaryota</taxon>
        <taxon>Metazoa</taxon>
        <taxon>Ecdysozoa</taxon>
        <taxon>Arthropoda</taxon>
        <taxon>Chelicerata</taxon>
        <taxon>Arachnida</taxon>
        <taxon>Araneae</taxon>
        <taxon>Araneomorphae</taxon>
        <taxon>Entelegynae</taxon>
        <taxon>Araneoidea</taxon>
        <taxon>Linyphiidae</taxon>
        <taxon>Erigoninae</taxon>
        <taxon>Oedothorax</taxon>
    </lineage>
</organism>
<sequence length="99" mass="11386">MTKAVPTKKFEVTQRFCHVVESFLQSRLDLMIFQRERKGCLAACFKDGLLLNGQERCRPPPPTTDSECCDLFLRHGHSYAYLMRCGHPFSGKEITARSF</sequence>
<evidence type="ECO:0000313" key="2">
    <source>
        <dbReference type="Proteomes" id="UP000827092"/>
    </source>
</evidence>
<proteinExistence type="predicted"/>
<name>A0AAV6W142_9ARAC</name>
<dbReference type="EMBL" id="JAFNEN010000005">
    <property type="protein sequence ID" value="KAG8201483.1"/>
    <property type="molecule type" value="Genomic_DNA"/>
</dbReference>
<accession>A0AAV6W142</accession>
<reference evidence="1 2" key="1">
    <citation type="journal article" date="2022" name="Nat. Ecol. Evol.">
        <title>A masculinizing supergene underlies an exaggerated male reproductive morph in a spider.</title>
        <authorList>
            <person name="Hendrickx F."/>
            <person name="De Corte Z."/>
            <person name="Sonet G."/>
            <person name="Van Belleghem S.M."/>
            <person name="Kostlbacher S."/>
            <person name="Vangestel C."/>
        </authorList>
    </citation>
    <scope>NUCLEOTIDE SEQUENCE [LARGE SCALE GENOMIC DNA]</scope>
    <source>
        <strain evidence="1">W744_W776</strain>
    </source>
</reference>
<evidence type="ECO:0000313" key="1">
    <source>
        <dbReference type="EMBL" id="KAG8201483.1"/>
    </source>
</evidence>
<keyword evidence="2" id="KW-1185">Reference proteome</keyword>
<gene>
    <name evidence="1" type="ORF">JTE90_024351</name>
</gene>